<dbReference type="Proteomes" id="UP000194003">
    <property type="component" value="Unassembled WGS sequence"/>
</dbReference>
<protein>
    <submittedName>
        <fullName evidence="1">Uncharacterized protein</fullName>
    </submittedName>
</protein>
<dbReference type="AlphaFoldDB" id="A0A1Y2K0A5"/>
<comment type="caution">
    <text evidence="1">The sequence shown here is derived from an EMBL/GenBank/DDBJ whole genome shotgun (WGS) entry which is preliminary data.</text>
</comment>
<name>A0A1Y2K0A5_9PROT</name>
<evidence type="ECO:0000313" key="2">
    <source>
        <dbReference type="Proteomes" id="UP000194003"/>
    </source>
</evidence>
<dbReference type="EMBL" id="LVJN01000020">
    <property type="protein sequence ID" value="OSM01392.1"/>
    <property type="molecule type" value="Genomic_DNA"/>
</dbReference>
<accession>A0A1Y2K0A5</accession>
<sequence>MPRQGATGDAEHGGAGLEQRAGGAVLGAHAALRKHAQTVGQVVIFADIGHGRHVVRVAAALVLHPVIIQVHVGAQHAEAGAQTGFARHIGEGCGVVHQRGVAHVVGRRCAAHGVSSGAVTLQVHAVGGVSRTAEDSGCG</sequence>
<organism evidence="1 2">
    <name type="scientific">Magnetofaba australis IT-1</name>
    <dbReference type="NCBI Taxonomy" id="1434232"/>
    <lineage>
        <taxon>Bacteria</taxon>
        <taxon>Pseudomonadati</taxon>
        <taxon>Pseudomonadota</taxon>
        <taxon>Magnetococcia</taxon>
        <taxon>Magnetococcales</taxon>
        <taxon>Magnetococcaceae</taxon>
        <taxon>Magnetofaba</taxon>
    </lineage>
</organism>
<evidence type="ECO:0000313" key="1">
    <source>
        <dbReference type="EMBL" id="OSM01392.1"/>
    </source>
</evidence>
<keyword evidence="2" id="KW-1185">Reference proteome</keyword>
<proteinExistence type="predicted"/>
<gene>
    <name evidence="1" type="ORF">MAIT1_01332</name>
</gene>
<reference evidence="1 2" key="1">
    <citation type="journal article" date="2016" name="BMC Genomics">
        <title>Combined genomic and structural analyses of a cultured magnetotactic bacterium reveals its niche adaptation to a dynamic environment.</title>
        <authorList>
            <person name="Araujo A.C."/>
            <person name="Morillo V."/>
            <person name="Cypriano J."/>
            <person name="Teixeira L.C."/>
            <person name="Leao P."/>
            <person name="Lyra S."/>
            <person name="Almeida L.G."/>
            <person name="Bazylinski D.A."/>
            <person name="Vasconcellos A.T."/>
            <person name="Abreu F."/>
            <person name="Lins U."/>
        </authorList>
    </citation>
    <scope>NUCLEOTIDE SEQUENCE [LARGE SCALE GENOMIC DNA]</scope>
    <source>
        <strain evidence="1 2">IT-1</strain>
    </source>
</reference>